<evidence type="ECO:0000259" key="2">
    <source>
        <dbReference type="PROSITE" id="PS50106"/>
    </source>
</evidence>
<dbReference type="InterPro" id="IPR001478">
    <property type="entry name" value="PDZ"/>
</dbReference>
<dbReference type="RefSeq" id="WP_394486252.1">
    <property type="nucleotide sequence ID" value="NZ_JBIGIA010000001.1"/>
</dbReference>
<evidence type="ECO:0000313" key="4">
    <source>
        <dbReference type="Proteomes" id="UP001606305"/>
    </source>
</evidence>
<proteinExistence type="predicted"/>
<name>A0ABW7G0X6_9BURK</name>
<feature type="domain" description="PDZ" evidence="2">
    <location>
        <begin position="7"/>
        <end position="102"/>
    </location>
</feature>
<dbReference type="Proteomes" id="UP001606305">
    <property type="component" value="Unassembled WGS sequence"/>
</dbReference>
<organism evidence="3 4">
    <name type="scientific">Pelomonas nitida</name>
    <dbReference type="NCBI Taxonomy" id="3299027"/>
    <lineage>
        <taxon>Bacteria</taxon>
        <taxon>Pseudomonadati</taxon>
        <taxon>Pseudomonadota</taxon>
        <taxon>Betaproteobacteria</taxon>
        <taxon>Burkholderiales</taxon>
        <taxon>Sphaerotilaceae</taxon>
        <taxon>Roseateles</taxon>
    </lineage>
</organism>
<dbReference type="Pfam" id="PF17820">
    <property type="entry name" value="PDZ_6"/>
    <property type="match status" value="1"/>
</dbReference>
<dbReference type="SUPFAM" id="SSF50156">
    <property type="entry name" value="PDZ domain-like"/>
    <property type="match status" value="1"/>
</dbReference>
<accession>A0ABW7G0X6</accession>
<dbReference type="InterPro" id="IPR041489">
    <property type="entry name" value="PDZ_6"/>
</dbReference>
<feature type="chain" id="PRO_5046283637" evidence="1">
    <location>
        <begin position="20"/>
        <end position="118"/>
    </location>
</feature>
<evidence type="ECO:0000256" key="1">
    <source>
        <dbReference type="SAM" id="SignalP"/>
    </source>
</evidence>
<dbReference type="Gene3D" id="2.30.42.10">
    <property type="match status" value="1"/>
</dbReference>
<reference evidence="3 4" key="1">
    <citation type="submission" date="2024-09" db="EMBL/GenBank/DDBJ databases">
        <title>Novel species of the genus Pelomonas and Roseateles isolated from streams.</title>
        <authorList>
            <person name="Lu H."/>
        </authorList>
    </citation>
    <scope>NUCLEOTIDE SEQUENCE [LARGE SCALE GENOMIC DNA]</scope>
    <source>
        <strain evidence="3 4">BYS96W</strain>
    </source>
</reference>
<keyword evidence="1" id="KW-0732">Signal</keyword>
<dbReference type="InterPro" id="IPR036034">
    <property type="entry name" value="PDZ_sf"/>
</dbReference>
<comment type="caution">
    <text evidence="3">The sequence shown here is derived from an EMBL/GenBank/DDBJ whole genome shotgun (WGS) entry which is preliminary data.</text>
</comment>
<gene>
    <name evidence="3" type="ORF">ACG00X_02000</name>
</gene>
<protein>
    <submittedName>
        <fullName evidence="3">PDZ domain-containing protein</fullName>
    </submittedName>
</protein>
<evidence type="ECO:0000313" key="3">
    <source>
        <dbReference type="EMBL" id="MFG6455594.1"/>
    </source>
</evidence>
<sequence>MKNFLVGVTLIATGSAAFASDGWLGLRSSIEASGSIFDRKIEKVLIESTTSGSPAERAGLKQGDTILAIYGREVRGAKASELAQQLQLQAGQQVTLTVRRGSDDNEARQIVITAVEKK</sequence>
<dbReference type="SMART" id="SM00228">
    <property type="entry name" value="PDZ"/>
    <property type="match status" value="1"/>
</dbReference>
<keyword evidence="4" id="KW-1185">Reference proteome</keyword>
<feature type="signal peptide" evidence="1">
    <location>
        <begin position="1"/>
        <end position="19"/>
    </location>
</feature>
<dbReference type="EMBL" id="JBIGIA010000001">
    <property type="protein sequence ID" value="MFG6455594.1"/>
    <property type="molecule type" value="Genomic_DNA"/>
</dbReference>
<dbReference type="PROSITE" id="PS50106">
    <property type="entry name" value="PDZ"/>
    <property type="match status" value="1"/>
</dbReference>